<organism evidence="1 2">
    <name type="scientific">Kaistia soli DSM 19436</name>
    <dbReference type="NCBI Taxonomy" id="1122133"/>
    <lineage>
        <taxon>Bacteria</taxon>
        <taxon>Pseudomonadati</taxon>
        <taxon>Pseudomonadota</taxon>
        <taxon>Alphaproteobacteria</taxon>
        <taxon>Hyphomicrobiales</taxon>
        <taxon>Kaistiaceae</taxon>
        <taxon>Kaistia</taxon>
    </lineage>
</organism>
<dbReference type="SUPFAM" id="SSF69304">
    <property type="entry name" value="Tricorn protease N-terminal domain"/>
    <property type="match status" value="1"/>
</dbReference>
<dbReference type="Proteomes" id="UP000184485">
    <property type="component" value="Unassembled WGS sequence"/>
</dbReference>
<dbReference type="Gene3D" id="2.120.10.30">
    <property type="entry name" value="TolB, C-terminal domain"/>
    <property type="match status" value="1"/>
</dbReference>
<dbReference type="OrthoDB" id="7994013at2"/>
<evidence type="ECO:0000313" key="2">
    <source>
        <dbReference type="Proteomes" id="UP000184485"/>
    </source>
</evidence>
<reference evidence="1 2" key="1">
    <citation type="submission" date="2016-11" db="EMBL/GenBank/DDBJ databases">
        <authorList>
            <person name="Jaros S."/>
            <person name="Januszkiewicz K."/>
            <person name="Wedrychowicz H."/>
        </authorList>
    </citation>
    <scope>NUCLEOTIDE SEQUENCE [LARGE SCALE GENOMIC DNA]</scope>
    <source>
        <strain evidence="1 2">DSM 19436</strain>
    </source>
</reference>
<sequence>MPDNFANLLPLVSSVDDLVGNKTVDGVTSTVRVPRANITNGASPADIIAVADRATALEGDLAPGARAMRGGANIASASTINLGAATGDFAAVTGTATISALGTAPAGIERTVYFTGVLILTHSGTLVLPTGANITTAVGDVAIFRSHGGGAWRCVSFLRATGVSVGLNKAASATVITGTDDSQYVTSAGDKAALEARVGPLDIKTSYVTIVTDDRFAYGKRLISVETDSNDVGYRFNTDDGYLRSKLALNGGATITVAWDDIAGENVIAINPAAIDVPDQSAIWFHMGRQLDRADVDANLYLTRGMLVDGTQVDGKAGATASSSAPVLASAVVAPSHIVEVLDDGSGMAQIYKRSRAGGIRTALTTSGPNGVPALLPDGDTILYPSTRSGSRTLYAQSILTGGEVLAESGPELVGFGNSLMDPGFLPSLTPLGYTVDIEGRSGQRDDHIAARMGAVPVTLVVSGNTIPTSGNVAVSSITPDIFDHLDVDCSFRIEVLGAAGEVIPGKLTKVFSTGVIGFTRYFAGDAVTVPNPATMRVISGKGEGTLDPSAALSLDVLRRRTALLYPNFNSITIVDGSYPTSAIIARNAAMVAALLPVIKRFAWIGDVCGYSRLTAAQAGGSYAGTIPADDVASQVLIERTIAINEANRAAWGPNYFDQTAYMKSRGYTTVKTVNGVAYDIVLPSILTDGVHHGTLGKTEIARGIDLHLKSLYGA</sequence>
<evidence type="ECO:0000313" key="1">
    <source>
        <dbReference type="EMBL" id="SHF06002.1"/>
    </source>
</evidence>
<name>A0A1M4YKH4_9HYPH</name>
<dbReference type="RefSeq" id="WP_073052085.1">
    <property type="nucleotide sequence ID" value="NZ_FQUP01000001.1"/>
</dbReference>
<gene>
    <name evidence="1" type="ORF">SAMN02745157_1541</name>
</gene>
<dbReference type="AlphaFoldDB" id="A0A1M4YKH4"/>
<proteinExistence type="predicted"/>
<dbReference type="STRING" id="1122133.SAMN02745157_1541"/>
<keyword evidence="2" id="KW-1185">Reference proteome</keyword>
<dbReference type="InterPro" id="IPR011042">
    <property type="entry name" value="6-blade_b-propeller_TolB-like"/>
</dbReference>
<protein>
    <submittedName>
        <fullName evidence="1">Uncharacterized protein</fullName>
    </submittedName>
</protein>
<accession>A0A1M4YKH4</accession>
<dbReference type="EMBL" id="FQUP01000001">
    <property type="protein sequence ID" value="SHF06002.1"/>
    <property type="molecule type" value="Genomic_DNA"/>
</dbReference>